<dbReference type="Proteomes" id="UP000574390">
    <property type="component" value="Unassembled WGS sequence"/>
</dbReference>
<dbReference type="PANTHER" id="PTHR47708">
    <property type="match status" value="1"/>
</dbReference>
<dbReference type="EMBL" id="JABANM010032126">
    <property type="protein sequence ID" value="KAF4703455.1"/>
    <property type="molecule type" value="Genomic_DNA"/>
</dbReference>
<accession>A0A7J6Q4M6</accession>
<proteinExistence type="predicted"/>
<feature type="non-terminal residue" evidence="2">
    <location>
        <position position="1"/>
    </location>
</feature>
<evidence type="ECO:0000313" key="2">
    <source>
        <dbReference type="EMBL" id="KAF4703455.1"/>
    </source>
</evidence>
<feature type="non-terminal residue" evidence="2">
    <location>
        <position position="320"/>
    </location>
</feature>
<name>A0A7J6Q4M6_PEROL</name>
<sequence length="320" mass="34541">DVKDGIKDTGAALKNTGASLLRHGRSTATGAARSFGRALKDGWSSILSKGDDYLDDAAERSQSLLNQAASGAMSGLTSARDRTGGTVSDGISIITSCFLTATTLNRLEEQADRLNTVPSTIDRIHGRARHMRDDFRSGYDDYFFFPSKHSRVHDFYGARQSAAAGGVVRFTGDIMDRGGNFWPGDSNFELLLRGGREPPFSLPFMPAPVASRDSVRIGGFCGFWGDSLTAAPQLVNRGRVEYLIGDYLAELTMSLLYAAKQRSGGKLGYATDFREVIKMVGGEAKAKGIKFITNAGGLNPNACKAAIERVYDERGWGEVK</sequence>
<dbReference type="PANTHER" id="PTHR47708:SF2">
    <property type="entry name" value="SI:CH73-132F6.5"/>
    <property type="match status" value="1"/>
</dbReference>
<dbReference type="Pfam" id="PF07287">
    <property type="entry name" value="AtuA"/>
    <property type="match status" value="1"/>
</dbReference>
<feature type="domain" description="Acyclic terpene utilisation N-terminal" evidence="1">
    <location>
        <begin position="215"/>
        <end position="316"/>
    </location>
</feature>
<gene>
    <name evidence="2" type="ORF">FOZ62_000729</name>
</gene>
<dbReference type="InterPro" id="IPR010839">
    <property type="entry name" value="AtuA_N"/>
</dbReference>
<reference evidence="2 3" key="1">
    <citation type="submission" date="2020-04" db="EMBL/GenBank/DDBJ databases">
        <title>Perkinsus olseni comparative genomics.</title>
        <authorList>
            <person name="Bogema D.R."/>
        </authorList>
    </citation>
    <scope>NUCLEOTIDE SEQUENCE [LARGE SCALE GENOMIC DNA]</scope>
    <source>
        <strain evidence="2">ATCC PRA-205</strain>
    </source>
</reference>
<evidence type="ECO:0000259" key="1">
    <source>
        <dbReference type="Pfam" id="PF07287"/>
    </source>
</evidence>
<protein>
    <recommendedName>
        <fullName evidence="1">Acyclic terpene utilisation N-terminal domain-containing protein</fullName>
    </recommendedName>
</protein>
<evidence type="ECO:0000313" key="3">
    <source>
        <dbReference type="Proteomes" id="UP000574390"/>
    </source>
</evidence>
<organism evidence="2 3">
    <name type="scientific">Perkinsus olseni</name>
    <name type="common">Perkinsus atlanticus</name>
    <dbReference type="NCBI Taxonomy" id="32597"/>
    <lineage>
        <taxon>Eukaryota</taxon>
        <taxon>Sar</taxon>
        <taxon>Alveolata</taxon>
        <taxon>Perkinsozoa</taxon>
        <taxon>Perkinsea</taxon>
        <taxon>Perkinsida</taxon>
        <taxon>Perkinsidae</taxon>
        <taxon>Perkinsus</taxon>
    </lineage>
</organism>
<dbReference type="AlphaFoldDB" id="A0A7J6Q4M6"/>
<comment type="caution">
    <text evidence="2">The sequence shown here is derived from an EMBL/GenBank/DDBJ whole genome shotgun (WGS) entry which is preliminary data.</text>
</comment>